<dbReference type="Proteomes" id="UP000007800">
    <property type="component" value="Unassembled WGS sequence"/>
</dbReference>
<dbReference type="EMBL" id="GG671946">
    <property type="protein sequence ID" value="EER18027.1"/>
    <property type="molecule type" value="Genomic_DNA"/>
</dbReference>
<dbReference type="OrthoDB" id="10551279at2759"/>
<name>C5KBZ6_PERM5</name>
<evidence type="ECO:0000313" key="1">
    <source>
        <dbReference type="EMBL" id="EER18027.1"/>
    </source>
</evidence>
<sequence>MERSTIFVGSPGFDAFADALRAASAKAISRSLPPDETIKIINAELEGYEPGERIGAEIDQDHVPEFPVRDDASVEDDTMLFGEKPLLQPLNAGIKSDTSVAQVLVSGPKSISPSSKHASDEIEYHPSGPHVKFASDDVAATFMGPWFGGAGGLGVRLDGVGRIRFTRPVVVRSIKGIGEKQLYVFGKRGSSESWRRIIRSEQSHFECDTGDVVWIKSRKDGRRHVAKVVWVSLCRR</sequence>
<reference evidence="1 2" key="1">
    <citation type="submission" date="2008-07" db="EMBL/GenBank/DDBJ databases">
        <authorList>
            <person name="El-Sayed N."/>
            <person name="Caler E."/>
            <person name="Inman J."/>
            <person name="Amedeo P."/>
            <person name="Hass B."/>
            <person name="Wortman J."/>
        </authorList>
    </citation>
    <scope>NUCLEOTIDE SEQUENCE [LARGE SCALE GENOMIC DNA]</scope>
    <source>
        <strain evidence="2">ATCC 50983 / TXsc</strain>
    </source>
</reference>
<accession>C5KBZ6</accession>
<dbReference type="AlphaFoldDB" id="C5KBZ6"/>
<protein>
    <submittedName>
        <fullName evidence="1">Uncharacterized protein</fullName>
    </submittedName>
</protein>
<organism evidence="2">
    <name type="scientific">Perkinsus marinus (strain ATCC 50983 / TXsc)</name>
    <dbReference type="NCBI Taxonomy" id="423536"/>
    <lineage>
        <taxon>Eukaryota</taxon>
        <taxon>Sar</taxon>
        <taxon>Alveolata</taxon>
        <taxon>Perkinsozoa</taxon>
        <taxon>Perkinsea</taxon>
        <taxon>Perkinsida</taxon>
        <taxon>Perkinsidae</taxon>
        <taxon>Perkinsus</taxon>
    </lineage>
</organism>
<keyword evidence="2" id="KW-1185">Reference proteome</keyword>
<proteinExistence type="predicted"/>
<dbReference type="GeneID" id="9048418"/>
<dbReference type="InParanoid" id="C5KBZ6"/>
<gene>
    <name evidence="1" type="ORF">Pmar_PMAR019910</name>
</gene>
<evidence type="ECO:0000313" key="2">
    <source>
        <dbReference type="Proteomes" id="UP000007800"/>
    </source>
</evidence>
<dbReference type="OMA" id="FECDTGD"/>
<dbReference type="RefSeq" id="XP_002786231.1">
    <property type="nucleotide sequence ID" value="XM_002786185.1"/>
</dbReference>